<keyword evidence="5" id="KW-0547">Nucleotide-binding</keyword>
<sequence>MAQKKAPIDPCPCPVKEPVNTLNKPIVWVLGGPGSGKGTQCDKIIAKYGFTHLSTGDLLRAEVKSGTERAKALGAIMEQGGLVPNEIVLELLTEAIRTKAADSKGFLIDGYPRKKSQAIAFEKAIASPSAILYFEASAETLTKRLLGRAASSGRADDNETTIKQRLKTFLENNQQILDQYPKKISRINAETSVDAIFAEVQKVLDPIVAVRVDKPIIWVLGGPGSGKGTQCAKIVAKYGFTYLSTGDLLRAEMKRGSERAKALAPIMVLGGLVPNEVVLELLTEAIRAKAADAKGFVIDGYPREKSQAIAFEKAIAPPSAILYFEASAETLTHRLLRRAAISGSDDDNETMIKQRLKTFLENNEKVLNQYPTKISRINVETSVDAIFAEVQKVLDPIVAPRIDILNKPIVWVLGGPGSGKGTQCDKIIAKYGFTHLSTGDLLRAEVKSGSERAKALAAVMEQGGLVPNEVVLELLTEAIRAKAANSKGFLIDGYPREKSQAIAFEKAIAPPSAILYFEASAETLTKRLLGRAASSGRADDNETTIKLRLKTFLENNQKVLDQYPTQISRINAETSVDAIFAEVQKVLDPIVAVRVDKPIIWVLGGPGSGKGTQCDKIIAKYGFTHLSTGDLLRAEVKSGSERAKALAAIMEQGRLVPNEVVLELLTEAIRNKAANSKGFLIDGYPREKSQAIAFEKAIAPPSAILYFEASAETLTKRLLGRAKSSGRADDNETTIKLRLKTFLENNQKVLDQYPTKISRINAEASVDAIFAEVQKVLDPIVAPRVDVLNKPIIWVLGGPGSGKGTQCEKIVAKYGFTHLSTGDLLRAEVKSGSERAKALAAIMEKGGLVPYEVVLELLKEAIRAKAANSKGFLIDGYPREKSQAIAFEKSIAPPSAILYFEASAETLTKRLLGRAKSSGRADDNEATIKLRLKTFLENNQKVLDQYPTQISRINAETSVDAIFAEVQKVLDPIVAPRVDVLNKPIVWVLGGPGSGKGTQCDKIIAKYGFTHLSTGDLLRAEVKSGSERAKALAAIMEKGGLVPNEVVLELLTEAIRAKAANSKGFLIDGYPREKSQAIAFEKSIATPSAILYFEASAETLTKRLLGRAKSSGRADDNEATIKLRLKTFLENNQKVLDQYTDQISRINAETSVDAIFAEVQKVLNPIVAARDVLNKPIIWVLGGPGSGKGTQCDKIIAKYGFTHLSTGDLLRAEVKSGSERAKALAAVMEQGGLVSNEVVLELLTEAVCAKAADAKGILIDGYPREKSQAIAFEKSIAPPSVILYFEASAETLTKRLLGRAKSSERADDNETTIKLRLKTFLENNQKVLDQYPTKISRINAETYADAIFVEVQKVLDPIVTA</sequence>
<dbReference type="HAMAP" id="MF_00235">
    <property type="entry name" value="Adenylate_kinase_Adk"/>
    <property type="match status" value="7"/>
</dbReference>
<evidence type="ECO:0000256" key="2">
    <source>
        <dbReference type="ARBA" id="ARBA00012955"/>
    </source>
</evidence>
<dbReference type="InterPro" id="IPR027417">
    <property type="entry name" value="P-loop_NTPase"/>
</dbReference>
<gene>
    <name evidence="8" type="ORF">PYW07_000776</name>
</gene>
<keyword evidence="3" id="KW-0963">Cytoplasm</keyword>
<organism evidence="8 9">
    <name type="scientific">Mythimna separata</name>
    <name type="common">Oriental armyworm</name>
    <name type="synonym">Pseudaletia separata</name>
    <dbReference type="NCBI Taxonomy" id="271217"/>
    <lineage>
        <taxon>Eukaryota</taxon>
        <taxon>Metazoa</taxon>
        <taxon>Ecdysozoa</taxon>
        <taxon>Arthropoda</taxon>
        <taxon>Hexapoda</taxon>
        <taxon>Insecta</taxon>
        <taxon>Pterygota</taxon>
        <taxon>Neoptera</taxon>
        <taxon>Endopterygota</taxon>
        <taxon>Lepidoptera</taxon>
        <taxon>Glossata</taxon>
        <taxon>Ditrysia</taxon>
        <taxon>Noctuoidea</taxon>
        <taxon>Noctuidae</taxon>
        <taxon>Noctuinae</taxon>
        <taxon>Hadenini</taxon>
        <taxon>Mythimna</taxon>
    </lineage>
</organism>
<keyword evidence="7" id="KW-0067">ATP-binding</keyword>
<keyword evidence="4" id="KW-0808">Transferase</keyword>
<reference evidence="8" key="1">
    <citation type="submission" date="2023-03" db="EMBL/GenBank/DDBJ databases">
        <title>Chromosome-level genomes of two armyworms, Mythimna separata and Mythimna loreyi, provide insights into the biosynthesis and reception of sex pheromones.</title>
        <authorList>
            <person name="Zhao H."/>
        </authorList>
    </citation>
    <scope>NUCLEOTIDE SEQUENCE</scope>
    <source>
        <strain evidence="8">BeijingLab</strain>
        <tissue evidence="8">Pupa</tissue>
    </source>
</reference>
<proteinExistence type="inferred from homology"/>
<dbReference type="Gene3D" id="3.40.50.300">
    <property type="entry name" value="P-loop containing nucleotide triphosphate hydrolases"/>
    <property type="match status" value="7"/>
</dbReference>
<evidence type="ECO:0000313" key="8">
    <source>
        <dbReference type="EMBL" id="KAJ8726078.1"/>
    </source>
</evidence>
<dbReference type="EC" id="2.7.4.3" evidence="2"/>
<evidence type="ECO:0000256" key="1">
    <source>
        <dbReference type="ARBA" id="ARBA00004496"/>
    </source>
</evidence>
<evidence type="ECO:0000256" key="7">
    <source>
        <dbReference type="ARBA" id="ARBA00022840"/>
    </source>
</evidence>
<name>A0AAD7YR05_MYTSE</name>
<comment type="caution">
    <text evidence="8">The sequence shown here is derived from an EMBL/GenBank/DDBJ whole genome shotgun (WGS) entry which is preliminary data.</text>
</comment>
<evidence type="ECO:0000313" key="9">
    <source>
        <dbReference type="Proteomes" id="UP001231518"/>
    </source>
</evidence>
<evidence type="ECO:0000256" key="4">
    <source>
        <dbReference type="ARBA" id="ARBA00022679"/>
    </source>
</evidence>
<evidence type="ECO:0000256" key="6">
    <source>
        <dbReference type="ARBA" id="ARBA00022777"/>
    </source>
</evidence>
<dbReference type="FunFam" id="3.40.50.300:FF:000315">
    <property type="entry name" value="Adenylate kinase 1"/>
    <property type="match status" value="5"/>
</dbReference>
<evidence type="ECO:0000256" key="3">
    <source>
        <dbReference type="ARBA" id="ARBA00022490"/>
    </source>
</evidence>
<dbReference type="GO" id="GO:0005737">
    <property type="term" value="C:cytoplasm"/>
    <property type="evidence" value="ECO:0007669"/>
    <property type="project" value="UniProtKB-SubCell"/>
</dbReference>
<dbReference type="PROSITE" id="PS00113">
    <property type="entry name" value="ADENYLATE_KINASE"/>
    <property type="match status" value="7"/>
</dbReference>
<comment type="subcellular location">
    <subcellularLocation>
        <location evidence="1">Cytoplasm</location>
    </subcellularLocation>
</comment>
<dbReference type="PANTHER" id="PTHR23359">
    <property type="entry name" value="NUCLEOTIDE KINASE"/>
    <property type="match status" value="1"/>
</dbReference>
<keyword evidence="6" id="KW-0418">Kinase</keyword>
<keyword evidence="9" id="KW-1185">Reference proteome</keyword>
<dbReference type="InterPro" id="IPR033690">
    <property type="entry name" value="Adenylat_kinase_CS"/>
</dbReference>
<dbReference type="InterPro" id="IPR000850">
    <property type="entry name" value="Adenylat/UMP-CMP_kin"/>
</dbReference>
<dbReference type="GO" id="GO:0005524">
    <property type="term" value="F:ATP binding"/>
    <property type="evidence" value="ECO:0007669"/>
    <property type="project" value="UniProtKB-KW"/>
</dbReference>
<evidence type="ECO:0000256" key="5">
    <source>
        <dbReference type="ARBA" id="ARBA00022741"/>
    </source>
</evidence>
<dbReference type="Pfam" id="PF00406">
    <property type="entry name" value="ADK"/>
    <property type="match status" value="7"/>
</dbReference>
<dbReference type="PRINTS" id="PR00094">
    <property type="entry name" value="ADENYLTKNASE"/>
</dbReference>
<dbReference type="EMBL" id="JARGEI010000009">
    <property type="protein sequence ID" value="KAJ8726078.1"/>
    <property type="molecule type" value="Genomic_DNA"/>
</dbReference>
<dbReference type="SUPFAM" id="SSF52540">
    <property type="entry name" value="P-loop containing nucleoside triphosphate hydrolases"/>
    <property type="match status" value="7"/>
</dbReference>
<dbReference type="GO" id="GO:0004017">
    <property type="term" value="F:AMP kinase activity"/>
    <property type="evidence" value="ECO:0007669"/>
    <property type="project" value="UniProtKB-EC"/>
</dbReference>
<accession>A0AAD7YR05</accession>
<dbReference type="CDD" id="cd01428">
    <property type="entry name" value="ADK"/>
    <property type="match status" value="7"/>
</dbReference>
<dbReference type="Proteomes" id="UP001231518">
    <property type="component" value="Chromosome 10"/>
</dbReference>
<protein>
    <recommendedName>
        <fullName evidence="2">adenylate kinase</fullName>
        <ecNumber evidence="2">2.7.4.3</ecNumber>
    </recommendedName>
</protein>